<accession>A0A6C2UBF5</accession>
<gene>
    <name evidence="1" type="ORF">PDESU_06098</name>
</gene>
<sequence>MSYPNLCVVDTNVAKTANLATQPDPTSDVPDECVLACIEAIEHVIKKKGVVLDAGDEIFDEYRQQLSMSGSPGMGDCFMKWVHDNRYALPDHQRVEITKNGDSYNEFPQHADLTEFDISDRKFVAVANTHPNKPTILQATDSKWWGWKDALSICNITVQFMCASYIQGKYAEKIGT</sequence>
<dbReference type="EMBL" id="CAAHFG010000004">
    <property type="protein sequence ID" value="VGO17502.1"/>
    <property type="molecule type" value="Genomic_DNA"/>
</dbReference>
<reference evidence="1 2" key="1">
    <citation type="submission" date="2019-04" db="EMBL/GenBank/DDBJ databases">
        <authorList>
            <person name="Van Vliet M D."/>
        </authorList>
    </citation>
    <scope>NUCLEOTIDE SEQUENCE [LARGE SCALE GENOMIC DNA]</scope>
    <source>
        <strain evidence="1 2">F1</strain>
    </source>
</reference>
<dbReference type="AlphaFoldDB" id="A0A6C2UBF5"/>
<protein>
    <submittedName>
        <fullName evidence="1">Uncharacterized protein</fullName>
    </submittedName>
</protein>
<name>A0A6C2UBF5_PONDE</name>
<evidence type="ECO:0000313" key="1">
    <source>
        <dbReference type="EMBL" id="VGO17502.1"/>
    </source>
</evidence>
<evidence type="ECO:0000313" key="2">
    <source>
        <dbReference type="Proteomes" id="UP000366872"/>
    </source>
</evidence>
<dbReference type="RefSeq" id="WP_136082967.1">
    <property type="nucleotide sequence ID" value="NZ_CAAHFG010000004.1"/>
</dbReference>
<proteinExistence type="predicted"/>
<dbReference type="Proteomes" id="UP000366872">
    <property type="component" value="Unassembled WGS sequence"/>
</dbReference>
<keyword evidence="2" id="KW-1185">Reference proteome</keyword>
<organism evidence="1 2">
    <name type="scientific">Pontiella desulfatans</name>
    <dbReference type="NCBI Taxonomy" id="2750659"/>
    <lineage>
        <taxon>Bacteria</taxon>
        <taxon>Pseudomonadati</taxon>
        <taxon>Kiritimatiellota</taxon>
        <taxon>Kiritimatiellia</taxon>
        <taxon>Kiritimatiellales</taxon>
        <taxon>Pontiellaceae</taxon>
        <taxon>Pontiella</taxon>
    </lineage>
</organism>